<accession>A0AAV5FD45</accession>
<dbReference type="AlphaFoldDB" id="A0AAV5FD45"/>
<dbReference type="EMBL" id="BQKI01000085">
    <property type="protein sequence ID" value="GJN33644.1"/>
    <property type="molecule type" value="Genomic_DNA"/>
</dbReference>
<reference evidence="2" key="1">
    <citation type="journal article" date="2018" name="DNA Res.">
        <title>Multiple hybrid de novo genome assembly of finger millet, an orphan allotetraploid crop.</title>
        <authorList>
            <person name="Hatakeyama M."/>
            <person name="Aluri S."/>
            <person name="Balachadran M.T."/>
            <person name="Sivarajan S.R."/>
            <person name="Patrignani A."/>
            <person name="Gruter S."/>
            <person name="Poveda L."/>
            <person name="Shimizu-Inatsugi R."/>
            <person name="Baeten J."/>
            <person name="Francoijs K.J."/>
            <person name="Nataraja K.N."/>
            <person name="Reddy Y.A.N."/>
            <person name="Phadnis S."/>
            <person name="Ravikumar R.L."/>
            <person name="Schlapbach R."/>
            <person name="Sreeman S.M."/>
            <person name="Shimizu K.K."/>
        </authorList>
    </citation>
    <scope>NUCLEOTIDE SEQUENCE</scope>
</reference>
<evidence type="ECO:0000313" key="2">
    <source>
        <dbReference type="EMBL" id="GJN33644.1"/>
    </source>
</evidence>
<protein>
    <submittedName>
        <fullName evidence="2">Uncharacterized protein</fullName>
    </submittedName>
</protein>
<organism evidence="2 3">
    <name type="scientific">Eleusine coracana subsp. coracana</name>
    <dbReference type="NCBI Taxonomy" id="191504"/>
    <lineage>
        <taxon>Eukaryota</taxon>
        <taxon>Viridiplantae</taxon>
        <taxon>Streptophyta</taxon>
        <taxon>Embryophyta</taxon>
        <taxon>Tracheophyta</taxon>
        <taxon>Spermatophyta</taxon>
        <taxon>Magnoliopsida</taxon>
        <taxon>Liliopsida</taxon>
        <taxon>Poales</taxon>
        <taxon>Poaceae</taxon>
        <taxon>PACMAD clade</taxon>
        <taxon>Chloridoideae</taxon>
        <taxon>Cynodonteae</taxon>
        <taxon>Eleusininae</taxon>
        <taxon>Eleusine</taxon>
    </lineage>
</organism>
<feature type="region of interest" description="Disordered" evidence="1">
    <location>
        <begin position="1"/>
        <end position="22"/>
    </location>
</feature>
<evidence type="ECO:0000256" key="1">
    <source>
        <dbReference type="SAM" id="MobiDB-lite"/>
    </source>
</evidence>
<reference evidence="2" key="2">
    <citation type="submission" date="2021-12" db="EMBL/GenBank/DDBJ databases">
        <title>Resequencing data analysis of finger millet.</title>
        <authorList>
            <person name="Hatakeyama M."/>
            <person name="Aluri S."/>
            <person name="Balachadran M.T."/>
            <person name="Sivarajan S.R."/>
            <person name="Poveda L."/>
            <person name="Shimizu-Inatsugi R."/>
            <person name="Schlapbach R."/>
            <person name="Sreeman S.M."/>
            <person name="Shimizu K.K."/>
        </authorList>
    </citation>
    <scope>NUCLEOTIDE SEQUENCE</scope>
</reference>
<comment type="caution">
    <text evidence="2">The sequence shown here is derived from an EMBL/GenBank/DDBJ whole genome shotgun (WGS) entry which is preliminary data.</text>
</comment>
<proteinExistence type="predicted"/>
<name>A0AAV5FD45_ELECO</name>
<gene>
    <name evidence="2" type="primary">gb22265</name>
    <name evidence="2" type="ORF">PR202_gb22265</name>
</gene>
<dbReference type="Proteomes" id="UP001054889">
    <property type="component" value="Unassembled WGS sequence"/>
</dbReference>
<keyword evidence="3" id="KW-1185">Reference proteome</keyword>
<evidence type="ECO:0000313" key="3">
    <source>
        <dbReference type="Proteomes" id="UP001054889"/>
    </source>
</evidence>
<sequence>MQKGIEEDEGHGEPGGGGVDLAPPSAWPLRFLIAWERATASCPHCRSLPSSPVRALLPVLPVRKVVIFLGRL</sequence>
<feature type="compositionally biased region" description="Acidic residues" evidence="1">
    <location>
        <begin position="1"/>
        <end position="10"/>
    </location>
</feature>